<accession>A0A411Z4D0</accession>
<dbReference type="AlphaFoldDB" id="A0A411Z4D0"/>
<proteinExistence type="predicted"/>
<dbReference type="EMBL" id="QWEY01000003">
    <property type="protein sequence ID" value="RGP37938.1"/>
    <property type="molecule type" value="Genomic_DNA"/>
</dbReference>
<organism evidence="1 2">
    <name type="scientific">Pseudotabrizicola alkalilacus</name>
    <dbReference type="NCBI Taxonomy" id="2305252"/>
    <lineage>
        <taxon>Bacteria</taxon>
        <taxon>Pseudomonadati</taxon>
        <taxon>Pseudomonadota</taxon>
        <taxon>Alphaproteobacteria</taxon>
        <taxon>Rhodobacterales</taxon>
        <taxon>Paracoccaceae</taxon>
        <taxon>Pseudotabrizicola</taxon>
    </lineage>
</organism>
<dbReference type="RefSeq" id="WP_118151071.1">
    <property type="nucleotide sequence ID" value="NZ_QWEY01000003.1"/>
</dbReference>
<evidence type="ECO:0000313" key="2">
    <source>
        <dbReference type="Proteomes" id="UP000284547"/>
    </source>
</evidence>
<protein>
    <submittedName>
        <fullName evidence="1">Uncharacterized protein</fullName>
    </submittedName>
</protein>
<dbReference type="Proteomes" id="UP000284547">
    <property type="component" value="Unassembled WGS sequence"/>
</dbReference>
<keyword evidence="2" id="KW-1185">Reference proteome</keyword>
<reference evidence="1 2" key="1">
    <citation type="submission" date="2018-08" db="EMBL/GenBank/DDBJ databases">
        <title>Flavobacterium tibetense sp. nov., isolated from a wetland YonghuCo on Tibetan Plateau.</title>
        <authorList>
            <person name="Phurbu D."/>
            <person name="Lu H."/>
            <person name="Xing P."/>
        </authorList>
    </citation>
    <scope>NUCLEOTIDE SEQUENCE [LARGE SCALE GENOMIC DNA]</scope>
    <source>
        <strain evidence="1 2">DJC</strain>
    </source>
</reference>
<comment type="caution">
    <text evidence="1">The sequence shown here is derived from an EMBL/GenBank/DDBJ whole genome shotgun (WGS) entry which is preliminary data.</text>
</comment>
<gene>
    <name evidence="1" type="ORF">D1012_08625</name>
</gene>
<name>A0A411Z4D0_9RHOB</name>
<evidence type="ECO:0000313" key="1">
    <source>
        <dbReference type="EMBL" id="RGP37938.1"/>
    </source>
</evidence>
<sequence>MKRLTYPQAMALADALECHPEIVATNGKTGEIHLLLPNFSADDATAFIEVCTGGMHIEPASLIITNDTVEGSDMPCARVVIHTEN</sequence>